<organism evidence="1 2">
    <name type="scientific">Aliicoccus persicus</name>
    <dbReference type="NCBI Taxonomy" id="930138"/>
    <lineage>
        <taxon>Bacteria</taxon>
        <taxon>Bacillati</taxon>
        <taxon>Bacillota</taxon>
        <taxon>Bacilli</taxon>
        <taxon>Bacillales</taxon>
        <taxon>Staphylococcaceae</taxon>
        <taxon>Aliicoccus</taxon>
    </lineage>
</organism>
<reference evidence="1 2" key="1">
    <citation type="submission" date="2016-10" db="EMBL/GenBank/DDBJ databases">
        <authorList>
            <person name="Varghese N."/>
            <person name="Submissions S."/>
        </authorList>
    </citation>
    <scope>NUCLEOTIDE SEQUENCE [LARGE SCALE GENOMIC DNA]</scope>
    <source>
        <strain evidence="1 2">IBRC-M10081</strain>
    </source>
</reference>
<dbReference type="AlphaFoldDB" id="A0A662Z3Z5"/>
<evidence type="ECO:0000313" key="1">
    <source>
        <dbReference type="EMBL" id="SEW07151.1"/>
    </source>
</evidence>
<name>A0A662Z3Z5_9STAP</name>
<protein>
    <submittedName>
        <fullName evidence="1">Uncharacterized protein</fullName>
    </submittedName>
</protein>
<dbReference type="EMBL" id="FOIT01000004">
    <property type="protein sequence ID" value="SEW07151.1"/>
    <property type="molecule type" value="Genomic_DNA"/>
</dbReference>
<dbReference type="OrthoDB" id="2418541at2"/>
<dbReference type="RefSeq" id="WP_091475308.1">
    <property type="nucleotide sequence ID" value="NZ_FOIT01000004.1"/>
</dbReference>
<sequence>MKQKIIEAITAELSMVASSNKDIDKHIYAIEKLLDVLKEGQYEDVPMHYVEAFEQNEQETKEDSKSDSIFDF</sequence>
<proteinExistence type="predicted"/>
<evidence type="ECO:0000313" key="2">
    <source>
        <dbReference type="Proteomes" id="UP000243605"/>
    </source>
</evidence>
<gene>
    <name evidence="1" type="ORF">SAMN05192557_1477</name>
</gene>
<accession>A0A662Z3Z5</accession>
<dbReference type="Proteomes" id="UP000243605">
    <property type="component" value="Unassembled WGS sequence"/>
</dbReference>
<keyword evidence="2" id="KW-1185">Reference proteome</keyword>